<sequence length="457" mass="49252">MSSFRASPWVTYEPTTSHSNRRHPVSEDEMDEDVDMDAPQISTLRDEESPPPPPPQKKPTISIKRRVPQTSSGAEPWNVEAVNKDKDEVDDEEDQLIDELMDDDENDVQKPSPSGRLADTPQKRKLSVKRKPRKERKTGEGDKKGKEKVSQPTGAHSLAPTMSCFKAVPAESHEDTEIMNSSPMHPTGESSGLKAKKSSIRKGPAIPRTKAKVTKQKSAIPPLLLEDAGVVSESYAGTAASSPVTAQFEQNSPEPENIAPSSPQTAAAPLVEELNLENVPIPVYPLPTKPFPVQPPPKIPTGFAPLIPLDKSNKRVRHWREANREIRGIAGGRWFARTWVGDKDSEYASHVASISAQTKSTEDKSAPGTVALPKLSSVPIPATASNKALGKLKVSSKGGSTATSTNPSRAPSTNPETQGIAITNTVRAPTKMRILQLAPSSDAGDSDSAVLQPVVQE</sequence>
<reference evidence="2 3" key="1">
    <citation type="journal article" date="2018" name="Evol. Lett.">
        <title>Horizontal gene cluster transfer increased hallucinogenic mushroom diversity.</title>
        <authorList>
            <person name="Reynolds H.T."/>
            <person name="Vijayakumar V."/>
            <person name="Gluck-Thaler E."/>
            <person name="Korotkin H.B."/>
            <person name="Matheny P.B."/>
            <person name="Slot J.C."/>
        </authorList>
    </citation>
    <scope>NUCLEOTIDE SEQUENCE [LARGE SCALE GENOMIC DNA]</scope>
    <source>
        <strain evidence="2 3">SRW20</strain>
    </source>
</reference>
<keyword evidence="3" id="KW-1185">Reference proteome</keyword>
<evidence type="ECO:0000313" key="3">
    <source>
        <dbReference type="Proteomes" id="UP000284706"/>
    </source>
</evidence>
<dbReference type="Proteomes" id="UP000284706">
    <property type="component" value="Unassembled WGS sequence"/>
</dbReference>
<feature type="compositionally biased region" description="Low complexity" evidence="1">
    <location>
        <begin position="438"/>
        <end position="449"/>
    </location>
</feature>
<gene>
    <name evidence="2" type="ORF">CVT26_002220</name>
</gene>
<feature type="region of interest" description="Disordered" evidence="1">
    <location>
        <begin position="234"/>
        <end position="267"/>
    </location>
</feature>
<feature type="region of interest" description="Disordered" evidence="1">
    <location>
        <begin position="386"/>
        <end position="425"/>
    </location>
</feature>
<dbReference type="AlphaFoldDB" id="A0A409VEV1"/>
<feature type="compositionally biased region" description="Polar residues" evidence="1">
    <location>
        <begin position="178"/>
        <end position="190"/>
    </location>
</feature>
<feature type="compositionally biased region" description="Polar residues" evidence="1">
    <location>
        <begin position="397"/>
        <end position="425"/>
    </location>
</feature>
<feature type="compositionally biased region" description="Acidic residues" evidence="1">
    <location>
        <begin position="88"/>
        <end position="106"/>
    </location>
</feature>
<dbReference type="OrthoDB" id="3229208at2759"/>
<organism evidence="2 3">
    <name type="scientific">Gymnopilus dilepis</name>
    <dbReference type="NCBI Taxonomy" id="231916"/>
    <lineage>
        <taxon>Eukaryota</taxon>
        <taxon>Fungi</taxon>
        <taxon>Dikarya</taxon>
        <taxon>Basidiomycota</taxon>
        <taxon>Agaricomycotina</taxon>
        <taxon>Agaricomycetes</taxon>
        <taxon>Agaricomycetidae</taxon>
        <taxon>Agaricales</taxon>
        <taxon>Agaricineae</taxon>
        <taxon>Hymenogastraceae</taxon>
        <taxon>Gymnopilus</taxon>
    </lineage>
</organism>
<dbReference type="InParanoid" id="A0A409VEV1"/>
<evidence type="ECO:0000256" key="1">
    <source>
        <dbReference type="SAM" id="MobiDB-lite"/>
    </source>
</evidence>
<evidence type="ECO:0000313" key="2">
    <source>
        <dbReference type="EMBL" id="PPQ64337.1"/>
    </source>
</evidence>
<accession>A0A409VEV1</accession>
<feature type="compositionally biased region" description="Acidic residues" evidence="1">
    <location>
        <begin position="27"/>
        <end position="36"/>
    </location>
</feature>
<feature type="region of interest" description="Disordered" evidence="1">
    <location>
        <begin position="437"/>
        <end position="457"/>
    </location>
</feature>
<feature type="compositionally biased region" description="Polar residues" evidence="1">
    <location>
        <begin position="239"/>
        <end position="265"/>
    </location>
</feature>
<feature type="region of interest" description="Disordered" evidence="1">
    <location>
        <begin position="1"/>
        <end position="217"/>
    </location>
</feature>
<comment type="caution">
    <text evidence="2">The sequence shown here is derived from an EMBL/GenBank/DDBJ whole genome shotgun (WGS) entry which is preliminary data.</text>
</comment>
<proteinExistence type="predicted"/>
<protein>
    <submittedName>
        <fullName evidence="2">Uncharacterized protein</fullName>
    </submittedName>
</protein>
<name>A0A409VEV1_9AGAR</name>
<feature type="compositionally biased region" description="Basic and acidic residues" evidence="1">
    <location>
        <begin position="137"/>
        <end position="149"/>
    </location>
</feature>
<dbReference type="STRING" id="231916.A0A409VEV1"/>
<dbReference type="EMBL" id="NHYE01005668">
    <property type="protein sequence ID" value="PPQ64337.1"/>
    <property type="molecule type" value="Genomic_DNA"/>
</dbReference>
<feature type="compositionally biased region" description="Basic residues" evidence="1">
    <location>
        <begin position="123"/>
        <end position="136"/>
    </location>
</feature>